<proteinExistence type="inferred from homology"/>
<keyword evidence="6" id="KW-0812">Transmembrane</keyword>
<sequence length="469" mass="52316">MLGENQLYVSDPLALHHIVVKDQNTYEETSAFFAQNKLLFGEGLLSTLGDQHRKQRKILTPVFSPARMREMSPIFFEVTNKLRSALAHRLKGGPKEIEMLAWISRTALEILGQSGLGHSFDSLTEDVATHPFALALKRLQPAAGRIQVTRNYLLTWVVKIGSPSFRRFMMDLIPYKNLHEIRDVADVLHQTSLKIYDSKKKALAMGDGALSEQIARGKDIMSVLLKANLEASDKDKLSEAELIGQMSTLTFAAADTTSNALSRTFLLLATHQDVQVKLRQEIRNVLQHQTELSYDALNGLVYLDAICRETLRLYPPVAIVQRTTRKDAILPLGSPIQGLDGQIISEIPIPNNTNVIVSIIGCNRDPTLWGEDSYEFKPERWLQPLPEAVTNVHIPGVYSNLMTFLGGGRACIGFKFSQLEMKVVLAILINSFKFSLTDKEVIWEMNPISSPAVHGKPGAQLPLIVELVQ</sequence>
<keyword evidence="5 13" id="KW-0349">Heme</keyword>
<comment type="subcellular location">
    <subcellularLocation>
        <location evidence="2">Membrane</location>
    </subcellularLocation>
</comment>
<dbReference type="GO" id="GO:0016020">
    <property type="term" value="C:membrane"/>
    <property type="evidence" value="ECO:0007669"/>
    <property type="project" value="UniProtKB-SubCell"/>
</dbReference>
<keyword evidence="7 13" id="KW-0479">Metal-binding</keyword>
<comment type="caution">
    <text evidence="14">The sequence shown here is derived from an EMBL/GenBank/DDBJ whole genome shotgun (WGS) entry which is preliminary data.</text>
</comment>
<dbReference type="PANTHER" id="PTHR24305">
    <property type="entry name" value="CYTOCHROME P450"/>
    <property type="match status" value="1"/>
</dbReference>
<dbReference type="GO" id="GO:0016705">
    <property type="term" value="F:oxidoreductase activity, acting on paired donors, with incorporation or reduction of molecular oxygen"/>
    <property type="evidence" value="ECO:0007669"/>
    <property type="project" value="InterPro"/>
</dbReference>
<keyword evidence="12" id="KW-0472">Membrane</keyword>
<dbReference type="InterPro" id="IPR002401">
    <property type="entry name" value="Cyt_P450_E_grp-I"/>
</dbReference>
<dbReference type="OrthoDB" id="1470350at2759"/>
<comment type="pathway">
    <text evidence="3">Secondary metabolite biosynthesis; terpenoid biosynthesis.</text>
</comment>
<evidence type="ECO:0000256" key="5">
    <source>
        <dbReference type="ARBA" id="ARBA00022617"/>
    </source>
</evidence>
<evidence type="ECO:0000256" key="8">
    <source>
        <dbReference type="ARBA" id="ARBA00022989"/>
    </source>
</evidence>
<dbReference type="PRINTS" id="PR00385">
    <property type="entry name" value="P450"/>
</dbReference>
<keyword evidence="9" id="KW-0560">Oxidoreductase</keyword>
<organism evidence="14 15">
    <name type="scientific">Crepidotus variabilis</name>
    <dbReference type="NCBI Taxonomy" id="179855"/>
    <lineage>
        <taxon>Eukaryota</taxon>
        <taxon>Fungi</taxon>
        <taxon>Dikarya</taxon>
        <taxon>Basidiomycota</taxon>
        <taxon>Agaricomycotina</taxon>
        <taxon>Agaricomycetes</taxon>
        <taxon>Agaricomycetidae</taxon>
        <taxon>Agaricales</taxon>
        <taxon>Agaricineae</taxon>
        <taxon>Crepidotaceae</taxon>
        <taxon>Crepidotus</taxon>
    </lineage>
</organism>
<evidence type="ECO:0000256" key="7">
    <source>
        <dbReference type="ARBA" id="ARBA00022723"/>
    </source>
</evidence>
<evidence type="ECO:0000256" key="10">
    <source>
        <dbReference type="ARBA" id="ARBA00023004"/>
    </source>
</evidence>
<keyword evidence="11" id="KW-0503">Monooxygenase</keyword>
<comment type="cofactor">
    <cofactor evidence="1 13">
        <name>heme</name>
        <dbReference type="ChEBI" id="CHEBI:30413"/>
    </cofactor>
</comment>
<dbReference type="SUPFAM" id="SSF48264">
    <property type="entry name" value="Cytochrome P450"/>
    <property type="match status" value="1"/>
</dbReference>
<evidence type="ECO:0000256" key="4">
    <source>
        <dbReference type="ARBA" id="ARBA00010617"/>
    </source>
</evidence>
<keyword evidence="10 13" id="KW-0408">Iron</keyword>
<dbReference type="InterPro" id="IPR050121">
    <property type="entry name" value="Cytochrome_P450_monoxygenase"/>
</dbReference>
<evidence type="ECO:0000256" key="3">
    <source>
        <dbReference type="ARBA" id="ARBA00004721"/>
    </source>
</evidence>
<dbReference type="InterPro" id="IPR036396">
    <property type="entry name" value="Cyt_P450_sf"/>
</dbReference>
<comment type="similarity">
    <text evidence="4">Belongs to the cytochrome P450 family.</text>
</comment>
<evidence type="ECO:0000256" key="12">
    <source>
        <dbReference type="ARBA" id="ARBA00023136"/>
    </source>
</evidence>
<accession>A0A9P6ER40</accession>
<dbReference type="Gene3D" id="1.10.630.10">
    <property type="entry name" value="Cytochrome P450"/>
    <property type="match status" value="1"/>
</dbReference>
<dbReference type="PRINTS" id="PR00463">
    <property type="entry name" value="EP450I"/>
</dbReference>
<evidence type="ECO:0000313" key="14">
    <source>
        <dbReference type="EMBL" id="KAF9533504.1"/>
    </source>
</evidence>
<dbReference type="EMBL" id="MU157828">
    <property type="protein sequence ID" value="KAF9533504.1"/>
    <property type="molecule type" value="Genomic_DNA"/>
</dbReference>
<dbReference type="GO" id="GO:0004497">
    <property type="term" value="F:monooxygenase activity"/>
    <property type="evidence" value="ECO:0007669"/>
    <property type="project" value="UniProtKB-KW"/>
</dbReference>
<keyword evidence="8" id="KW-1133">Transmembrane helix</keyword>
<evidence type="ECO:0000256" key="13">
    <source>
        <dbReference type="PIRSR" id="PIRSR602401-1"/>
    </source>
</evidence>
<gene>
    <name evidence="14" type="ORF">CPB83DRAFT_805497</name>
</gene>
<dbReference type="GO" id="GO:0005506">
    <property type="term" value="F:iron ion binding"/>
    <property type="evidence" value="ECO:0007669"/>
    <property type="project" value="InterPro"/>
</dbReference>
<evidence type="ECO:0000256" key="11">
    <source>
        <dbReference type="ARBA" id="ARBA00023033"/>
    </source>
</evidence>
<dbReference type="CDD" id="cd11069">
    <property type="entry name" value="CYP_FUM15-like"/>
    <property type="match status" value="1"/>
</dbReference>
<dbReference type="InterPro" id="IPR001128">
    <property type="entry name" value="Cyt_P450"/>
</dbReference>
<reference evidence="14" key="1">
    <citation type="submission" date="2020-11" db="EMBL/GenBank/DDBJ databases">
        <authorList>
            <consortium name="DOE Joint Genome Institute"/>
            <person name="Ahrendt S."/>
            <person name="Riley R."/>
            <person name="Andreopoulos W."/>
            <person name="Labutti K."/>
            <person name="Pangilinan J."/>
            <person name="Ruiz-Duenas F.J."/>
            <person name="Barrasa J.M."/>
            <person name="Sanchez-Garcia M."/>
            <person name="Camarero S."/>
            <person name="Miyauchi S."/>
            <person name="Serrano A."/>
            <person name="Linde D."/>
            <person name="Babiker R."/>
            <person name="Drula E."/>
            <person name="Ayuso-Fernandez I."/>
            <person name="Pacheco R."/>
            <person name="Padilla G."/>
            <person name="Ferreira P."/>
            <person name="Barriuso J."/>
            <person name="Kellner H."/>
            <person name="Castanera R."/>
            <person name="Alfaro M."/>
            <person name="Ramirez L."/>
            <person name="Pisabarro A.G."/>
            <person name="Kuo A."/>
            <person name="Tritt A."/>
            <person name="Lipzen A."/>
            <person name="He G."/>
            <person name="Yan M."/>
            <person name="Ng V."/>
            <person name="Cullen D."/>
            <person name="Martin F."/>
            <person name="Rosso M.-N."/>
            <person name="Henrissat B."/>
            <person name="Hibbett D."/>
            <person name="Martinez A.T."/>
            <person name="Grigoriev I.V."/>
        </authorList>
    </citation>
    <scope>NUCLEOTIDE SEQUENCE</scope>
    <source>
        <strain evidence="14">CBS 506.95</strain>
    </source>
</reference>
<dbReference type="Proteomes" id="UP000807306">
    <property type="component" value="Unassembled WGS sequence"/>
</dbReference>
<name>A0A9P6ER40_9AGAR</name>
<dbReference type="Pfam" id="PF00067">
    <property type="entry name" value="p450"/>
    <property type="match status" value="1"/>
</dbReference>
<feature type="binding site" description="axial binding residue" evidence="13">
    <location>
        <position position="411"/>
    </location>
    <ligand>
        <name>heme</name>
        <dbReference type="ChEBI" id="CHEBI:30413"/>
    </ligand>
    <ligandPart>
        <name>Fe</name>
        <dbReference type="ChEBI" id="CHEBI:18248"/>
    </ligandPart>
</feature>
<evidence type="ECO:0000256" key="9">
    <source>
        <dbReference type="ARBA" id="ARBA00023002"/>
    </source>
</evidence>
<evidence type="ECO:0000256" key="6">
    <source>
        <dbReference type="ARBA" id="ARBA00022692"/>
    </source>
</evidence>
<keyword evidence="15" id="KW-1185">Reference proteome</keyword>
<evidence type="ECO:0000313" key="15">
    <source>
        <dbReference type="Proteomes" id="UP000807306"/>
    </source>
</evidence>
<evidence type="ECO:0000256" key="2">
    <source>
        <dbReference type="ARBA" id="ARBA00004370"/>
    </source>
</evidence>
<dbReference type="AlphaFoldDB" id="A0A9P6ER40"/>
<dbReference type="GO" id="GO:0020037">
    <property type="term" value="F:heme binding"/>
    <property type="evidence" value="ECO:0007669"/>
    <property type="project" value="InterPro"/>
</dbReference>
<protein>
    <submittedName>
        <fullName evidence="14">Cytochrome P450</fullName>
    </submittedName>
</protein>
<evidence type="ECO:0000256" key="1">
    <source>
        <dbReference type="ARBA" id="ARBA00001971"/>
    </source>
</evidence>
<dbReference type="PANTHER" id="PTHR24305:SF166">
    <property type="entry name" value="CYTOCHROME P450 12A4, MITOCHONDRIAL-RELATED"/>
    <property type="match status" value="1"/>
</dbReference>